<proteinExistence type="inferred from homology"/>
<feature type="region of interest" description="Disordered" evidence="8">
    <location>
        <begin position="1"/>
        <end position="29"/>
    </location>
</feature>
<dbReference type="InterPro" id="IPR000407">
    <property type="entry name" value="GDA1_CD39_NTPase"/>
</dbReference>
<gene>
    <name evidence="9" type="ORF">GGX14DRAFT_427164</name>
</gene>
<dbReference type="CDD" id="cd24040">
    <property type="entry name" value="ASKHA_NBD_GDA1"/>
    <property type="match status" value="1"/>
</dbReference>
<comment type="function">
    <text evidence="4">After transfer of sugars to endogenous macromolecular acceptors, the enzyme converts nucleoside diphosphates to nucleoside monophosphates which in turn exit the Golgi lumen in a coupled antiporter reaction, allowing entry of additional nucleotide sugar from the cytosol.</text>
</comment>
<evidence type="ECO:0000313" key="10">
    <source>
        <dbReference type="Proteomes" id="UP001219525"/>
    </source>
</evidence>
<feature type="compositionally biased region" description="Pro residues" evidence="8">
    <location>
        <begin position="111"/>
        <end position="121"/>
    </location>
</feature>
<dbReference type="GO" id="GO:0017111">
    <property type="term" value="F:ribonucleoside triphosphate phosphatase activity"/>
    <property type="evidence" value="ECO:0007669"/>
    <property type="project" value="TreeGrafter"/>
</dbReference>
<feature type="active site" description="Proton acceptor" evidence="6">
    <location>
        <position position="290"/>
    </location>
</feature>
<dbReference type="AlphaFoldDB" id="A0AAD6YLM8"/>
<comment type="subcellular location">
    <subcellularLocation>
        <location evidence="1">Golgi apparatus membrane</location>
        <topology evidence="1">Single-pass type II membrane protein</topology>
    </subcellularLocation>
</comment>
<dbReference type="Gene3D" id="3.30.420.40">
    <property type="match status" value="1"/>
</dbReference>
<comment type="similarity">
    <text evidence="2">Belongs to the GDA1/CD39 NTPase family.</text>
</comment>
<evidence type="ECO:0000256" key="6">
    <source>
        <dbReference type="PIRSR" id="PIRSR600407-1"/>
    </source>
</evidence>
<organism evidence="9 10">
    <name type="scientific">Mycena pura</name>
    <dbReference type="NCBI Taxonomy" id="153505"/>
    <lineage>
        <taxon>Eukaryota</taxon>
        <taxon>Fungi</taxon>
        <taxon>Dikarya</taxon>
        <taxon>Basidiomycota</taxon>
        <taxon>Agaricomycotina</taxon>
        <taxon>Agaricomycetes</taxon>
        <taxon>Agaricomycetidae</taxon>
        <taxon>Agaricales</taxon>
        <taxon>Marasmiineae</taxon>
        <taxon>Mycenaceae</taxon>
        <taxon>Mycena</taxon>
    </lineage>
</organism>
<evidence type="ECO:0000256" key="8">
    <source>
        <dbReference type="SAM" id="MobiDB-lite"/>
    </source>
</evidence>
<evidence type="ECO:0000256" key="1">
    <source>
        <dbReference type="ARBA" id="ARBA00004323"/>
    </source>
</evidence>
<evidence type="ECO:0000256" key="4">
    <source>
        <dbReference type="ARBA" id="ARBA00037742"/>
    </source>
</evidence>
<feature type="binding site" evidence="7">
    <location>
        <begin position="323"/>
        <end position="327"/>
    </location>
    <ligand>
        <name>ATP</name>
        <dbReference type="ChEBI" id="CHEBI:30616"/>
    </ligand>
</feature>
<dbReference type="Proteomes" id="UP001219525">
    <property type="component" value="Unassembled WGS sequence"/>
</dbReference>
<dbReference type="EC" id="3.6.1.42" evidence="5"/>
<dbReference type="GO" id="GO:0045134">
    <property type="term" value="F:UDP phosphatase activity"/>
    <property type="evidence" value="ECO:0007669"/>
    <property type="project" value="TreeGrafter"/>
</dbReference>
<comment type="caution">
    <text evidence="9">The sequence shown here is derived from an EMBL/GenBank/DDBJ whole genome shotgun (WGS) entry which is preliminary data.</text>
</comment>
<evidence type="ECO:0000256" key="5">
    <source>
        <dbReference type="ARBA" id="ARBA00038903"/>
    </source>
</evidence>
<sequence>MVANSLTSKPLEVTPPSPSSVPPAHSSSVSATLSPAFAIAPRTRLRMAPMSPTYDRLEAGQPLGKQTRHFGWKKFALGAGLLLALVWLFVPKEKRHVTLPGWGSPSDEPSELPPKRPPTQPPVQTTPNHTDEDIIHPDSFKTDRDPTKTTYCKTPHLSSAHLVQYALMLDAGSTGSRIHIYKFNNCGPQPTYEYEVFKQTEPGNGLSSFAGRPTEAAASLDILMNEAMRIVPASLRKCTPVAVRATAGLRLLPGSQSADILEAVTTHLRDAYPFVLPVTDAVTIMDGADEAVFAWVTANYLLGTVRADTPPNTPTFAVLDLGGASTQIVFEPAGSVPLLEGEHKYELDFGGKTHVLYQHSYLGYGLMRARASVHRVVEFMASLHETPPLTTSAGPIPIVSNPCLSRGTRRTIELSADRGRTKNVTMDGDIVGGFDACTRIMDLVLAKDAVCAVRPCAFGGVYQPALSEAFPATAGSVLLLSYFYDRVAPLLPPPEDDMQLTATVDDIADLARAVCRGRDEWLSRWGAHPALMADLEDRPEWCLDLTFMHRLLRTGYEFNGDREVMFGKKIAGTELGWCLGAGFKLVGGVDVQCRV</sequence>
<evidence type="ECO:0000256" key="3">
    <source>
        <dbReference type="ARBA" id="ARBA00022801"/>
    </source>
</evidence>
<feature type="compositionally biased region" description="Basic and acidic residues" evidence="8">
    <location>
        <begin position="129"/>
        <end position="147"/>
    </location>
</feature>
<name>A0AAD6YLM8_9AGAR</name>
<dbReference type="PANTHER" id="PTHR11782">
    <property type="entry name" value="ADENOSINE/GUANOSINE DIPHOSPHATASE"/>
    <property type="match status" value="1"/>
</dbReference>
<dbReference type="Gene3D" id="3.30.420.150">
    <property type="entry name" value="Exopolyphosphatase. Domain 2"/>
    <property type="match status" value="1"/>
</dbReference>
<evidence type="ECO:0000256" key="2">
    <source>
        <dbReference type="ARBA" id="ARBA00009283"/>
    </source>
</evidence>
<dbReference type="GO" id="GO:0004382">
    <property type="term" value="F:GDP phosphatase activity"/>
    <property type="evidence" value="ECO:0007669"/>
    <property type="project" value="UniProtKB-EC"/>
</dbReference>
<dbReference type="GO" id="GO:0006487">
    <property type="term" value="P:protein N-linked glycosylation"/>
    <property type="evidence" value="ECO:0007669"/>
    <property type="project" value="TreeGrafter"/>
</dbReference>
<accession>A0AAD6YLM8</accession>
<dbReference type="GO" id="GO:0005524">
    <property type="term" value="F:ATP binding"/>
    <property type="evidence" value="ECO:0007669"/>
    <property type="project" value="UniProtKB-KW"/>
</dbReference>
<keyword evidence="3" id="KW-0378">Hydrolase</keyword>
<keyword evidence="7" id="KW-0547">Nucleotide-binding</keyword>
<protein>
    <recommendedName>
        <fullName evidence="5">guanosine-diphosphatase</fullName>
        <ecNumber evidence="5">3.6.1.42</ecNumber>
    </recommendedName>
</protein>
<dbReference type="EMBL" id="JARJCW010000006">
    <property type="protein sequence ID" value="KAJ7223199.1"/>
    <property type="molecule type" value="Genomic_DNA"/>
</dbReference>
<dbReference type="GO" id="GO:0009134">
    <property type="term" value="P:nucleoside diphosphate catabolic process"/>
    <property type="evidence" value="ECO:0007669"/>
    <property type="project" value="TreeGrafter"/>
</dbReference>
<dbReference type="GO" id="GO:0000139">
    <property type="term" value="C:Golgi membrane"/>
    <property type="evidence" value="ECO:0007669"/>
    <property type="project" value="UniProtKB-SubCell"/>
</dbReference>
<reference evidence="9" key="1">
    <citation type="submission" date="2023-03" db="EMBL/GenBank/DDBJ databases">
        <title>Massive genome expansion in bonnet fungi (Mycena s.s.) driven by repeated elements and novel gene families across ecological guilds.</title>
        <authorList>
            <consortium name="Lawrence Berkeley National Laboratory"/>
            <person name="Harder C.B."/>
            <person name="Miyauchi S."/>
            <person name="Viragh M."/>
            <person name="Kuo A."/>
            <person name="Thoen E."/>
            <person name="Andreopoulos B."/>
            <person name="Lu D."/>
            <person name="Skrede I."/>
            <person name="Drula E."/>
            <person name="Henrissat B."/>
            <person name="Morin E."/>
            <person name="Kohler A."/>
            <person name="Barry K."/>
            <person name="LaButti K."/>
            <person name="Morin E."/>
            <person name="Salamov A."/>
            <person name="Lipzen A."/>
            <person name="Mereny Z."/>
            <person name="Hegedus B."/>
            <person name="Baldrian P."/>
            <person name="Stursova M."/>
            <person name="Weitz H."/>
            <person name="Taylor A."/>
            <person name="Grigoriev I.V."/>
            <person name="Nagy L.G."/>
            <person name="Martin F."/>
            <person name="Kauserud H."/>
        </authorList>
    </citation>
    <scope>NUCLEOTIDE SEQUENCE</scope>
    <source>
        <strain evidence="9">9144</strain>
    </source>
</reference>
<keyword evidence="10" id="KW-1185">Reference proteome</keyword>
<dbReference type="PANTHER" id="PTHR11782:SF83">
    <property type="entry name" value="GUANOSINE-DIPHOSPHATASE"/>
    <property type="match status" value="1"/>
</dbReference>
<feature type="region of interest" description="Disordered" evidence="8">
    <location>
        <begin position="98"/>
        <end position="147"/>
    </location>
</feature>
<evidence type="ECO:0000256" key="7">
    <source>
        <dbReference type="PIRSR" id="PIRSR600407-2"/>
    </source>
</evidence>
<evidence type="ECO:0000313" key="9">
    <source>
        <dbReference type="EMBL" id="KAJ7223199.1"/>
    </source>
</evidence>
<keyword evidence="7" id="KW-0067">ATP-binding</keyword>
<dbReference type="Pfam" id="PF01150">
    <property type="entry name" value="GDA1_CD39"/>
    <property type="match status" value="1"/>
</dbReference>